<evidence type="ECO:0000256" key="2">
    <source>
        <dbReference type="SAM" id="MobiDB-lite"/>
    </source>
</evidence>
<reference evidence="4 5" key="1">
    <citation type="submission" date="2021-03" db="EMBL/GenBank/DDBJ databases">
        <title>novel species in genus Cellulomonas.</title>
        <authorList>
            <person name="Zhang G."/>
        </authorList>
    </citation>
    <scope>NUCLEOTIDE SEQUENCE [LARGE SCALE GENOMIC DNA]</scope>
    <source>
        <strain evidence="5">zg-ZUI188</strain>
    </source>
</reference>
<dbReference type="PROSITE" id="PS50006">
    <property type="entry name" value="FHA_DOMAIN"/>
    <property type="match status" value="1"/>
</dbReference>
<proteinExistence type="predicted"/>
<dbReference type="SUPFAM" id="SSF49879">
    <property type="entry name" value="SMAD/FHA domain"/>
    <property type="match status" value="1"/>
</dbReference>
<accession>A0ABS3SE42</accession>
<dbReference type="RefSeq" id="WP_208288830.1">
    <property type="nucleotide sequence ID" value="NZ_CP074404.1"/>
</dbReference>
<keyword evidence="5" id="KW-1185">Reference proteome</keyword>
<feature type="domain" description="FHA" evidence="3">
    <location>
        <begin position="417"/>
        <end position="473"/>
    </location>
</feature>
<evidence type="ECO:0000313" key="4">
    <source>
        <dbReference type="EMBL" id="MBO3084007.1"/>
    </source>
</evidence>
<dbReference type="EMBL" id="JAGFBM010000001">
    <property type="protein sequence ID" value="MBO3084007.1"/>
    <property type="molecule type" value="Genomic_DNA"/>
</dbReference>
<dbReference type="Proteomes" id="UP000678317">
    <property type="component" value="Unassembled WGS sequence"/>
</dbReference>
<dbReference type="InterPro" id="IPR000253">
    <property type="entry name" value="FHA_dom"/>
</dbReference>
<keyword evidence="1" id="KW-0597">Phosphoprotein</keyword>
<evidence type="ECO:0000313" key="5">
    <source>
        <dbReference type="Proteomes" id="UP000678317"/>
    </source>
</evidence>
<feature type="region of interest" description="Disordered" evidence="2">
    <location>
        <begin position="187"/>
        <end position="253"/>
    </location>
</feature>
<dbReference type="Gene3D" id="2.60.200.20">
    <property type="match status" value="1"/>
</dbReference>
<dbReference type="SMART" id="SM00240">
    <property type="entry name" value="FHA"/>
    <property type="match status" value="1"/>
</dbReference>
<dbReference type="Pfam" id="PF00498">
    <property type="entry name" value="FHA"/>
    <property type="match status" value="1"/>
</dbReference>
<evidence type="ECO:0000256" key="1">
    <source>
        <dbReference type="ARBA" id="ARBA00022553"/>
    </source>
</evidence>
<name>A0ABS3SE42_9CELL</name>
<feature type="region of interest" description="Disordered" evidence="2">
    <location>
        <begin position="310"/>
        <end position="330"/>
    </location>
</feature>
<evidence type="ECO:0000259" key="3">
    <source>
        <dbReference type="PROSITE" id="PS50006"/>
    </source>
</evidence>
<organism evidence="4 5">
    <name type="scientific">Cellulomonas fengjieae</name>
    <dbReference type="NCBI Taxonomy" id="2819978"/>
    <lineage>
        <taxon>Bacteria</taxon>
        <taxon>Bacillati</taxon>
        <taxon>Actinomycetota</taxon>
        <taxon>Actinomycetes</taxon>
        <taxon>Micrococcales</taxon>
        <taxon>Cellulomonadaceae</taxon>
        <taxon>Cellulomonas</taxon>
    </lineage>
</organism>
<feature type="compositionally biased region" description="Basic and acidic residues" evidence="2">
    <location>
        <begin position="313"/>
        <end position="330"/>
    </location>
</feature>
<dbReference type="InterPro" id="IPR008984">
    <property type="entry name" value="SMAD_FHA_dom_sf"/>
</dbReference>
<feature type="compositionally biased region" description="Basic and acidic residues" evidence="2">
    <location>
        <begin position="205"/>
        <end position="253"/>
    </location>
</feature>
<gene>
    <name evidence="4" type="ORF">J4035_05085</name>
</gene>
<comment type="caution">
    <text evidence="4">The sequence shown here is derived from an EMBL/GenBank/DDBJ whole genome shotgun (WGS) entry which is preliminary data.</text>
</comment>
<sequence>MSVPEYSAGEWTAVVRPGFVALLGPAAAESTVRALWQDAGEGVFAALALLARDGFGGLPPFAVVSVEGQRVHAALRGDVEVVVEVGGRSDVWRSGEVSTWTERVLDGVSDVVVQVGGADLGGGSLPLVDGIASASRVRVGLSVRDGGDGVAGPAAAAVATAPVAVQTPAPQVTAHEPEMPVADAGEQVDAPQAEKQAETQDETQDETRGATEDEAQGESHDEGPGESHDEGPGESHDEGPDASHDEAQGESQREVPAVFRAEPVVLPAWPVQPAASPAAAVDLEAAAHSSATFDSVTWDEPTEVELVPVAADRPGRDDDVDDRDRRDRLEDPTGVVAVAESFLTPPAGTSPVPVGGASLDDHDGLTILSTDLAEIRDQLPSWAADEVPGPFRVPARDSSPARLVLSTGLVVPLDRAVLLGRAPQVARVTNRELPRLITVPSPQQDISRTHAEVRVDGEHVVVTDLDSTNGIHVARAGEGARRLHPGEPSVVGADEVVDLGDGVTFSVERGS</sequence>
<protein>
    <submittedName>
        <fullName evidence="4">FHA domain-containing protein</fullName>
    </submittedName>
</protein>
<dbReference type="CDD" id="cd00060">
    <property type="entry name" value="FHA"/>
    <property type="match status" value="1"/>
</dbReference>